<name>A0ABX0K4E0_9PROT</name>
<evidence type="ECO:0000313" key="6">
    <source>
        <dbReference type="Proteomes" id="UP000631653"/>
    </source>
</evidence>
<comment type="similarity">
    <text evidence="1">Belongs to the LysR transcriptional regulatory family.</text>
</comment>
<sequence length="158" mass="17495">MTRDQYGMADESSLVDRQAVQRFVKNIDWNAFYQFHQIVEAGSISAAARQLNVHQPGLSLALKRFEEQLGVKLCRRSPQGIEVTPAGRAVWELINNAFDIIRMVPHAAIRAANKVDGTLRLGMISNIVSPALDTALSAFTQAHPDVKLSIDVLVSDRK</sequence>
<reference evidence="5 6" key="1">
    <citation type="journal article" date="2020" name="Int. J. Syst. Evol. Microbiol.">
        <title>Novel acetic acid bacteria from cider fermentations: Acetobacter conturbans sp. nov. and Acetobacter fallax sp. nov.</title>
        <authorList>
            <person name="Sombolestani A.S."/>
            <person name="Cleenwerck I."/>
            <person name="Cnockaert M."/>
            <person name="Borremans W."/>
            <person name="Wieme A.D."/>
            <person name="De Vuyst L."/>
            <person name="Vandamme P."/>
        </authorList>
    </citation>
    <scope>NUCLEOTIDE SEQUENCE [LARGE SCALE GENOMIC DNA]</scope>
    <source>
        <strain evidence="5 6">LMG 1627</strain>
    </source>
</reference>
<dbReference type="SUPFAM" id="SSF46785">
    <property type="entry name" value="Winged helix' DNA-binding domain"/>
    <property type="match status" value="1"/>
</dbReference>
<keyword evidence="3" id="KW-0804">Transcription</keyword>
<proteinExistence type="inferred from homology"/>
<dbReference type="InterPro" id="IPR000847">
    <property type="entry name" value="LysR_HTH_N"/>
</dbReference>
<accession>A0ABX0K4E0</accession>
<evidence type="ECO:0000256" key="1">
    <source>
        <dbReference type="ARBA" id="ARBA00009437"/>
    </source>
</evidence>
<dbReference type="Proteomes" id="UP000631653">
    <property type="component" value="Unassembled WGS sequence"/>
</dbReference>
<evidence type="ECO:0000313" key="5">
    <source>
        <dbReference type="EMBL" id="NHN90117.1"/>
    </source>
</evidence>
<protein>
    <submittedName>
        <fullName evidence="5">LysR family transcriptional regulator</fullName>
    </submittedName>
</protein>
<evidence type="ECO:0000256" key="2">
    <source>
        <dbReference type="ARBA" id="ARBA00023015"/>
    </source>
</evidence>
<feature type="domain" description="HTH lysR-type" evidence="4">
    <location>
        <begin position="27"/>
        <end position="84"/>
    </location>
</feature>
<dbReference type="Gene3D" id="1.10.10.10">
    <property type="entry name" value="Winged helix-like DNA-binding domain superfamily/Winged helix DNA-binding domain"/>
    <property type="match status" value="1"/>
</dbReference>
<dbReference type="InterPro" id="IPR036390">
    <property type="entry name" value="WH_DNA-bd_sf"/>
</dbReference>
<keyword evidence="2" id="KW-0805">Transcription regulation</keyword>
<dbReference type="EMBL" id="WOSY01000031">
    <property type="protein sequence ID" value="NHN90117.1"/>
    <property type="molecule type" value="Genomic_DNA"/>
</dbReference>
<dbReference type="PANTHER" id="PTHR30126">
    <property type="entry name" value="HTH-TYPE TRANSCRIPTIONAL REGULATOR"/>
    <property type="match status" value="1"/>
</dbReference>
<keyword evidence="6" id="KW-1185">Reference proteome</keyword>
<dbReference type="Pfam" id="PF00126">
    <property type="entry name" value="HTH_1"/>
    <property type="match status" value="1"/>
</dbReference>
<dbReference type="InterPro" id="IPR036388">
    <property type="entry name" value="WH-like_DNA-bd_sf"/>
</dbReference>
<dbReference type="Gene3D" id="3.40.190.10">
    <property type="entry name" value="Periplasmic binding protein-like II"/>
    <property type="match status" value="1"/>
</dbReference>
<organism evidence="5 6">
    <name type="scientific">Acetobacter conturbans</name>
    <dbReference type="NCBI Taxonomy" id="1737472"/>
    <lineage>
        <taxon>Bacteria</taxon>
        <taxon>Pseudomonadati</taxon>
        <taxon>Pseudomonadota</taxon>
        <taxon>Alphaproteobacteria</taxon>
        <taxon>Acetobacterales</taxon>
        <taxon>Acetobacteraceae</taxon>
        <taxon>Acetobacter</taxon>
    </lineage>
</organism>
<gene>
    <name evidence="5" type="ORF">GOB81_16115</name>
</gene>
<comment type="caution">
    <text evidence="5">The sequence shown here is derived from an EMBL/GenBank/DDBJ whole genome shotgun (WGS) entry which is preliminary data.</text>
</comment>
<evidence type="ECO:0000256" key="3">
    <source>
        <dbReference type="ARBA" id="ARBA00023163"/>
    </source>
</evidence>
<evidence type="ECO:0000259" key="4">
    <source>
        <dbReference type="PROSITE" id="PS50931"/>
    </source>
</evidence>
<dbReference type="PANTHER" id="PTHR30126:SF98">
    <property type="entry name" value="HTH-TYPE TRANSCRIPTIONAL ACTIVATOR BAUR"/>
    <property type="match status" value="1"/>
</dbReference>
<dbReference type="PROSITE" id="PS50931">
    <property type="entry name" value="HTH_LYSR"/>
    <property type="match status" value="1"/>
</dbReference>
<dbReference type="PRINTS" id="PR00039">
    <property type="entry name" value="HTHLYSR"/>
</dbReference>